<dbReference type="Proteomes" id="UP000827872">
    <property type="component" value="Linkage Group LG02"/>
</dbReference>
<proteinExistence type="predicted"/>
<organism evidence="1 2">
    <name type="scientific">Sphaerodactylus townsendi</name>
    <dbReference type="NCBI Taxonomy" id="933632"/>
    <lineage>
        <taxon>Eukaryota</taxon>
        <taxon>Metazoa</taxon>
        <taxon>Chordata</taxon>
        <taxon>Craniata</taxon>
        <taxon>Vertebrata</taxon>
        <taxon>Euteleostomi</taxon>
        <taxon>Lepidosauria</taxon>
        <taxon>Squamata</taxon>
        <taxon>Bifurcata</taxon>
        <taxon>Gekkota</taxon>
        <taxon>Sphaerodactylidae</taxon>
        <taxon>Sphaerodactylus</taxon>
    </lineage>
</organism>
<keyword evidence="2" id="KW-1185">Reference proteome</keyword>
<evidence type="ECO:0000313" key="2">
    <source>
        <dbReference type="Proteomes" id="UP000827872"/>
    </source>
</evidence>
<gene>
    <name evidence="1" type="ORF">K3G42_010428</name>
</gene>
<comment type="caution">
    <text evidence="1">The sequence shown here is derived from an EMBL/GenBank/DDBJ whole genome shotgun (WGS) entry which is preliminary data.</text>
</comment>
<name>A0ACB8G0L6_9SAUR</name>
<reference evidence="1" key="1">
    <citation type="submission" date="2021-08" db="EMBL/GenBank/DDBJ databases">
        <title>The first chromosome-level gecko genome reveals the dynamic sex chromosomes of Neotropical dwarf geckos (Sphaerodactylidae: Sphaerodactylus).</title>
        <authorList>
            <person name="Pinto B.J."/>
            <person name="Keating S.E."/>
            <person name="Gamble T."/>
        </authorList>
    </citation>
    <scope>NUCLEOTIDE SEQUENCE</scope>
    <source>
        <strain evidence="1">TG3544</strain>
    </source>
</reference>
<sequence length="4347" mass="482161">MVSEKQEECGAITTKVIKGNEYIFRVRGVNKFGVGDPLESDSVIAKNAFVTPGPPGVPEVTMITKHSMTVVWSRPTVDGGSEVNGYYLEKRDKKSLGWFKVVKETIRDTRQKVTGLIENNEYQFRVSAVNAAGQGPFSEASDFYKAIDPIDKPGPPAKLKVVDTTKTSVTLSWTKPAYDGGSAITSYAIEKREGDEEEWSVVSARGEVRTTEYVVSHLQPGINYYFRVAAINYAGQGEPIEMTEAVQAKDILEEAEIDLDVALRTSIVAKAGEDVQIMIPFKGRPPPTVTWRKDEKNLGVDERYTIQNTESSTLLSIPQVTRNDSGKYILTIENGVGKPKSSFVNVKVLDTPSACQKLHLKHVSRGTVTLVWEPPLINGGSEITNYVIEKRDATKRAWSSVTAKCSNTSFKITGLSEKIPYFFRVLAENENGLGEPCETADPVKAAEVPGPVLDLSMKDSTKTSVTLQWVKPEFDGGSIISDYVVEKKLKDEREWSYAGVTKACEFEADKLKELSVMEFKVFARNEKGKSDGVFVGPITVKDYVITPEADLSDIPGGQVTVRIGHNVHIELPYKGKPRPTMSWLKDNMPLKESELIRFKKTENKISLSIKNVKKENGGKYTLILDSGVNRKSFPITVITLGPPSKPKGPIKLDEIKADSMVLSWGVPDDNGGGEITGYSVEKRETSQTNWKMVCSSAARTTFKVPNLVKDTEYQFRIRAENRYGVSPPLSSIEVVAKHQFKPPGSPGKPVVYNITADGMSISWDAPVYDGGAEITGYHVEKKERNSILWQKVNTTSISNREYRITGLLEGLDYQFRVYAENSVGMSSASDPSKFTLAVSPVDPPGTPDYIDVTRETITLKWTAPLRDGGSKIVGYSIEKRQGSGDRWLRCNFTDVSECQYTVTGLSPGDRYEFRVLARNAVGTISPPSQSSGYIMTRDEAVAPSIEFGAEHFEGLTVKAGESIRLKVLITGRPVPQVTWLKDGKEIDKRLNMEITSAIGYSTVFVRDASRDHRGVYKVEAKNSSGVKHAEITVRVQDTPGKVGGPIRFTNITEEKATLWWEPPANDGCAAITHYVIEKRETSRVSWALIEDHCEACSYAALKLIKGNEYQFRISAVNKFGVGRPLESDPFVAQAQYTVPDAPGTPEPSNVTGNSITLTWARPRSDGGSDINQYILERREKKSVRWVKVTSKRPISEMRFRVTGLTEGNEYEFHVMAENNAGVGPPSDVSRLIKCREPVNPPGAPTVVKVTDTSKSSVSLEWTKPVFDGGLEIIGYIIDMCKADLGEWHKVNAEACIATKYTVTELEAGEHYKFRVSAVNGAGKGDSCEVPASIQTVDRLCSPELDIDASFKQTHIIRAGATIRLFIAFKGRPVPTAVWSKADSDLSLRADIHTTDSFSTLTVENCNRTDAGKYVFTVQNNSGSKSIAFTVKVLDTPGPPGPITFKDVTRGSITLMWDAPVLDGGARIHHYVVEKREASRRSWQIVSEKCTRQIHRVTGLAEGVPYYYRVSAENEYGIGEPCELSEPVVATEEPAPPKRLDIVDTSRSSVELAWLKPDHDGGSRITGYLIEMRQKGSDFWVEAGQTKQLTFTVEGLVENNEYEFRVKAKNDAGYSQPREAFSSVIVKEPQIEPTADLSGITRQLITCKTGSTFTIDIPISGRPAPKVTWKLEEMRLKETDRVTIKTTKDRTTMIVKDSMRGDSGKYYLTLENTAGVKTFTVTVIVIGRPGPVTRPIEISSVTAESCVLSWKEPEDDGGSDITNYIVEKRESGTTSWQLVNSSVKRTQIKVTHLTKYMEYTFRVSSENRFGVSKPIESVPMVAEHPFVPPSPPTRPDVYFVSANAMSIRWEEPYHDGGSKVVGYWIEKKERNTILWCPAAPRTPASLSKASEASRAVMAQNPVDPPGRPEVTDVTRSSVSLSWSPPLYDGGSKIVGYIVERKPFNLTGDGRWLKCNYTIVSETFFTVTALSEGEEYEFRVLAKNAAGVISKGSESTGAVACKDEYSPPKADLDARLQGDLVTVRAGSDLVLEASIGGKPEPKVFWSKGDKELDPSEKVALQYTSKHAVAIIKFCDRSDTGKYTLTVKNASGTKQVAVLVKVLEDGGAEITHYIVERRETSRLNWVIVEAECQTLSCVVTRLIKNNEYIFRIRAVNKYGPGLPLESEPVIARNSFTIPSAPGVPESVGVGKEHIIIQWLKPESDGGSEISTYLVDKREKRSLRWTRVNKNYIIYDTRLKVTGLMEGSEYQFRVTAVNAAGNSEPSDASASILCKEPSYTPAAPSAPRVVDTTKTSISLAWTKPTYDGGVDILGYILEMKEESTEQWYRAHTQATIRNAEYTVTGLKTSQKYRFRVAATNVNGLSEHSESSAEIEPVERIEKPDLELAEDLKKTVIVRAGGSLRLMVSVSGRPPPIITWSKKGVDLASRGIIDTTESYTLLVVDKVNRYDAGKYVLDAENQSGKKSATVIVKVYDTPGPSGAVRVKEVSKDSATITWDIPTIDGGAPVTNYIIEKREAAMRAYKTVTTKCSKTFYRISGLIEGALYYFRVLPENIYGIGEPCETLDAVLVSEVPSVPQKLEVVDVTKSTVSLAWEKPLHDGGSRLTGYVIEACKAGTERWMKVVTLKPNIFEHTIISLNEGEQYLFRVRAQNPKGVSEPREIVTAVTVQEQKVLPAIDLAGIPQKTIHVPAGKPIELAIPISGRPPPAVSWFFAGSKLRESERVKVETVAKVAKLTIRETTIYDTGDYMLELKNTTGTALDKIKVVILDKPGPPTGPIKIVDIDSNFVTISWEPPEMDGGAALSGYVVEQRDAHRPGWLPVSESVTRTTFKFTKLTEGTEYVFRVAATNRFGIGSYLQSEIIECKSRISIPGPPGTPEVFDISRDGMTLTWYPPEEDGGSQIAGYIVERKEVRADRWIRVNKVAVTMTRYRSTGLVEGLEYEHRVTAMNARGTGKPSRPSKPAVAMDPIAPPGKPQNPRVTDTTRTSISLAWSPPEDEGGSKVSGYLIEMQKVDQFEWTKCNTTPTKIREYTLTHLPQGAEYRFRVMACNAGGPGEPSEVPGTAKVTEMLEYPDYELDEKYLEGVFVRQGGVIKLTVPIKGKPIPICKWTKEGHDVTKRAMIATSEADTELVVKDAEREDSGTYDLTLENKCGKKAVYIKVRVIGIPNPPEGPLEYDDIQARSVRVSWKPPTDDGGADILGYIVERREVPKTAWYTVDSRVRGTSLVVKGLKENVEYHFRVSAENQFGISKSLKSEEPVVPKTPLNPPEPSSYPPEIIDVTKSSISLSWSRPRDDGGSRVTGYYIERKETSTEKWVRHNKTHITTTMYTLTGLVPDAEYQFRVIAQNDIGESEPGPASEPVVCKDPFDKPSQPGEIEITSVSKDSITLEWERPECDGGKEIIGYWVEYRQSGETTWKKCNKERIKDRQFTMGGLLESTEYEFRVFAENQTGISRPRRIAMAVKTKLTSGEAPGIRQEMKDVTTNLGEPGQFSCQIVGRPLPDIKWYRFGKELVQSRKYKMSSDGRTHTLTVLTEEQEDEGLYTCKATNDVGEIETSGKLLLQAPPHFHPGFPLKEKYYAGVGSSLRLHVVYIGRPVPAITWFHGKKPLKSGENITIENTEHYTHLVIRNVQHKTHAGKYKVQLSNIFGTVDTVLNVEIQDKPDKPAGPIVVEALLKNSAVISWKPPEDDGGAFITNYVVEKREAKEGTEWQLVSSSISGTTCRIVNLIENAGYYFRVFAQNTYGISEPLEVSSVVVIKTPFEKPGIPSQPVVSAVTKDSCVVSWKPPASDGGSKIRNYYLEKREKKQNKWIAVTTEEIRETVYSVTGLIEDLEYEFRVKCENLGGESEWSEVSQPIIPKSDVPIQAPHFKEEIRNLNVKFRGHATFVCKVTGYPKPVVKWFRQGKEILPDGEKVKIQEFKGGYYQLVISNVSDDDATVYQVRATNQGGSVSGTASLDVEVPAKIHLPKNLEGMGAVHALRGEVVSIKIPFSGKPDPVITWQKGQDLIDTNGHYQVIVTRSFTSLVFPDGVDRKDAGFYIVCAKNRFGIDQKTVELDVADVPDAPRGLKASEVSRDSANLTWNAPASDGGSRVTHYTIEKRATTSERWIRVGQARDTRYTVVNLFGKTSYVFRIIAENKFGQSQPSEATEPIVTKEDKTRSLNYDEEVDEARELTTTKAPHSSTKELYDKYMIAEELARGQFGIAHRCVEAASKKTYLAKFVKVKGADQVLVKKEISILSVSRHRNILYLHESFESLEELVMISEFVSGLDIFERLNTPAFELNEREIVSYVRQVCEALAFLHSRSIGHFDVKPENIIYFTRRSSVVKIIESQLRKTKTQVDTLRLLALLAS</sequence>
<accession>A0ACB8G0L6</accession>
<dbReference type="EMBL" id="CM037615">
    <property type="protein sequence ID" value="KAH8013067.1"/>
    <property type="molecule type" value="Genomic_DNA"/>
</dbReference>
<evidence type="ECO:0000313" key="1">
    <source>
        <dbReference type="EMBL" id="KAH8013067.1"/>
    </source>
</evidence>
<protein>
    <submittedName>
        <fullName evidence="1">Uncharacterized protein</fullName>
    </submittedName>
</protein>